<protein>
    <recommendedName>
        <fullName evidence="7">THAP-type domain-containing protein</fullName>
    </recommendedName>
</protein>
<evidence type="ECO:0000256" key="4">
    <source>
        <dbReference type="ARBA" id="ARBA00022833"/>
    </source>
</evidence>
<gene>
    <name evidence="8" type="ORF">RI129_007758</name>
</gene>
<keyword evidence="5 6" id="KW-0238">DNA-binding</keyword>
<dbReference type="Pfam" id="PF13613">
    <property type="entry name" value="HTH_Tnp_4"/>
    <property type="match status" value="1"/>
</dbReference>
<dbReference type="PANTHER" id="PTHR23080:SF133">
    <property type="entry name" value="SI:CH211-262I1.5-RELATED"/>
    <property type="match status" value="1"/>
</dbReference>
<comment type="cofactor">
    <cofactor evidence="1">
        <name>a divalent metal cation</name>
        <dbReference type="ChEBI" id="CHEBI:60240"/>
    </cofactor>
</comment>
<dbReference type="SMART" id="SM00980">
    <property type="entry name" value="THAP"/>
    <property type="match status" value="1"/>
</dbReference>
<name>A0AAN7ZLR1_9COLE</name>
<dbReference type="Pfam" id="PF05485">
    <property type="entry name" value="THAP"/>
    <property type="match status" value="1"/>
</dbReference>
<evidence type="ECO:0000313" key="9">
    <source>
        <dbReference type="Proteomes" id="UP001329430"/>
    </source>
</evidence>
<keyword evidence="3 6" id="KW-0863">Zinc-finger</keyword>
<dbReference type="EMBL" id="JAVRBK010000005">
    <property type="protein sequence ID" value="KAK5643913.1"/>
    <property type="molecule type" value="Genomic_DNA"/>
</dbReference>
<dbReference type="Pfam" id="PF13359">
    <property type="entry name" value="DDE_Tnp_4"/>
    <property type="match status" value="1"/>
</dbReference>
<organism evidence="8 9">
    <name type="scientific">Pyrocoelia pectoralis</name>
    <dbReference type="NCBI Taxonomy" id="417401"/>
    <lineage>
        <taxon>Eukaryota</taxon>
        <taxon>Metazoa</taxon>
        <taxon>Ecdysozoa</taxon>
        <taxon>Arthropoda</taxon>
        <taxon>Hexapoda</taxon>
        <taxon>Insecta</taxon>
        <taxon>Pterygota</taxon>
        <taxon>Neoptera</taxon>
        <taxon>Endopterygota</taxon>
        <taxon>Coleoptera</taxon>
        <taxon>Polyphaga</taxon>
        <taxon>Elateriformia</taxon>
        <taxon>Elateroidea</taxon>
        <taxon>Lampyridae</taxon>
        <taxon>Lampyrinae</taxon>
        <taxon>Pyrocoelia</taxon>
    </lineage>
</organism>
<evidence type="ECO:0000256" key="1">
    <source>
        <dbReference type="ARBA" id="ARBA00001968"/>
    </source>
</evidence>
<dbReference type="Gene3D" id="6.20.210.20">
    <property type="entry name" value="THAP domain"/>
    <property type="match status" value="1"/>
</dbReference>
<dbReference type="PANTHER" id="PTHR23080">
    <property type="entry name" value="THAP DOMAIN PROTEIN"/>
    <property type="match status" value="1"/>
</dbReference>
<evidence type="ECO:0000259" key="7">
    <source>
        <dbReference type="PROSITE" id="PS50950"/>
    </source>
</evidence>
<dbReference type="SUPFAM" id="SSF57716">
    <property type="entry name" value="Glucocorticoid receptor-like (DNA-binding domain)"/>
    <property type="match status" value="1"/>
</dbReference>
<keyword evidence="2" id="KW-0479">Metal-binding</keyword>
<evidence type="ECO:0000313" key="8">
    <source>
        <dbReference type="EMBL" id="KAK5643913.1"/>
    </source>
</evidence>
<evidence type="ECO:0000256" key="5">
    <source>
        <dbReference type="ARBA" id="ARBA00023125"/>
    </source>
</evidence>
<dbReference type="InterPro" id="IPR027805">
    <property type="entry name" value="Transposase_HTH_dom"/>
</dbReference>
<dbReference type="GO" id="GO:0008270">
    <property type="term" value="F:zinc ion binding"/>
    <property type="evidence" value="ECO:0007669"/>
    <property type="project" value="UniProtKB-KW"/>
</dbReference>
<feature type="domain" description="THAP-type" evidence="7">
    <location>
        <begin position="1"/>
        <end position="81"/>
    </location>
</feature>
<keyword evidence="4" id="KW-0862">Zinc</keyword>
<dbReference type="InterPro" id="IPR038441">
    <property type="entry name" value="THAP_Znf_sf"/>
</dbReference>
<proteinExistence type="predicted"/>
<keyword evidence="9" id="KW-1185">Reference proteome</keyword>
<evidence type="ECO:0000256" key="6">
    <source>
        <dbReference type="PROSITE-ProRule" id="PRU00309"/>
    </source>
</evidence>
<sequence>MGLCYAPDCNHTNKNACKMFKFPTDVTLMKKWEKLLRSDRTPTKFSVVCSCHFKNGEKENLPTIFDHNHLKLFKFSSPEKPKRKNIDPNEVLAVNLVSESINASSNISSQVESSSNILQAENYFLKQEITMLQTKLQNLKLSFGIEHIQENNKLLLMYTGLPQIGLFNKLFDLLNQFDIAYYSNWEVQKISKENQLLLCLMKLKLNLLHEDLAVRFGISSSSITNIFLTWLDALHYVLFENMLLKRFPSSAKNETCMPSAFSSFTNCRIVLDCTEVYTAVPTRLDKQRATYSSYKHRNTLKGLVGVSPNGTITFLSKLYGGNTSDKKIVERSNVLNVVQAGDLILADKGFLISDILPAGVSLNIPPFLVQSQFTVEEINRTTAIARARIHVERAIQRIKIFKILHSIPAKFRPNASKIFQVCGCLANFNFPLLKELEPMYNL</sequence>
<comment type="caution">
    <text evidence="8">The sequence shown here is derived from an EMBL/GenBank/DDBJ whole genome shotgun (WGS) entry which is preliminary data.</text>
</comment>
<dbReference type="InterPro" id="IPR006612">
    <property type="entry name" value="THAP_Znf"/>
</dbReference>
<dbReference type="InterPro" id="IPR027806">
    <property type="entry name" value="HARBI1_dom"/>
</dbReference>
<dbReference type="AlphaFoldDB" id="A0AAN7ZLR1"/>
<accession>A0AAN7ZLR1</accession>
<dbReference type="PROSITE" id="PS50950">
    <property type="entry name" value="ZF_THAP"/>
    <property type="match status" value="1"/>
</dbReference>
<evidence type="ECO:0000256" key="3">
    <source>
        <dbReference type="ARBA" id="ARBA00022771"/>
    </source>
</evidence>
<dbReference type="Proteomes" id="UP001329430">
    <property type="component" value="Chromosome 5"/>
</dbReference>
<reference evidence="8 9" key="1">
    <citation type="journal article" date="2024" name="Insects">
        <title>An Improved Chromosome-Level Genome Assembly of the Firefly Pyrocoelia pectoralis.</title>
        <authorList>
            <person name="Fu X."/>
            <person name="Meyer-Rochow V.B."/>
            <person name="Ballantyne L."/>
            <person name="Zhu X."/>
        </authorList>
    </citation>
    <scope>NUCLEOTIDE SEQUENCE [LARGE SCALE GENOMIC DNA]</scope>
    <source>
        <strain evidence="8">XCY_ONT2</strain>
    </source>
</reference>
<evidence type="ECO:0000256" key="2">
    <source>
        <dbReference type="ARBA" id="ARBA00022723"/>
    </source>
</evidence>
<dbReference type="GO" id="GO:0003677">
    <property type="term" value="F:DNA binding"/>
    <property type="evidence" value="ECO:0007669"/>
    <property type="project" value="UniProtKB-UniRule"/>
</dbReference>